<organism evidence="1">
    <name type="scientific">Haptolina ericina</name>
    <dbReference type="NCBI Taxonomy" id="156174"/>
    <lineage>
        <taxon>Eukaryota</taxon>
        <taxon>Haptista</taxon>
        <taxon>Haptophyta</taxon>
        <taxon>Prymnesiophyceae</taxon>
        <taxon>Prymnesiales</taxon>
        <taxon>Prymnesiaceae</taxon>
        <taxon>Haptolina</taxon>
    </lineage>
</organism>
<protein>
    <submittedName>
        <fullName evidence="1">Uncharacterized protein</fullName>
    </submittedName>
</protein>
<reference evidence="1" key="1">
    <citation type="submission" date="2021-01" db="EMBL/GenBank/DDBJ databases">
        <authorList>
            <person name="Corre E."/>
            <person name="Pelletier E."/>
            <person name="Niang G."/>
            <person name="Scheremetjew M."/>
            <person name="Finn R."/>
            <person name="Kale V."/>
            <person name="Holt S."/>
            <person name="Cochrane G."/>
            <person name="Meng A."/>
            <person name="Brown T."/>
            <person name="Cohen L."/>
        </authorList>
    </citation>
    <scope>NUCLEOTIDE SEQUENCE</scope>
    <source>
        <strain evidence="1">CCMP281</strain>
    </source>
</reference>
<accession>A0A7S3B048</accession>
<dbReference type="EMBL" id="HBHX01035007">
    <property type="protein sequence ID" value="CAE0118703.1"/>
    <property type="molecule type" value="Transcribed_RNA"/>
</dbReference>
<proteinExistence type="predicted"/>
<name>A0A7S3B048_9EUKA</name>
<sequence>MAKEHGIFSLDGCMARCRLCPQCNFVSFSSLQNDCSWYNDCRQPLQLEHGGLSFETVPVTLSEQALAAWRVGGLHSGAKLPRTRTIAIVLHGMIGSLEYGASVESPFEHPRDRRGNFTLRAKKIQASPALQRQQSLSREALVHFTHRMIRLQLIEPNERTGCRVLLFMHSWNPPLGRLLDSKFKPAWSAHEPPVTTLDRVASQHLSMKRALLAVTAASLRAKDPIDGIFVSRYDTLFYQEVLFSAFDSSAVLWLGQWCIENYMPKRFNETAPLREACGCGRNNEMCDQHGPGMAQNIGSGQVMGPYYARRMLGKDLDNVPVAAAYDTIVGDLWFFTHELSIAMNFTSIYDDHEAMANRVVKRMRTINWSHFYWAELIATLVQRGVTVAFSEVMQDRDFYIARYFGQARLCEVALPRRLRAQLSLTIAEQANRTRPELFGRTGREWMRAQCPSRFRTVHSVMCPYYAPACGPQVLRETIRMHDWHQQASEASKQGQLQLARPG</sequence>
<dbReference type="AlphaFoldDB" id="A0A7S3B048"/>
<gene>
    <name evidence="1" type="ORF">HERI1096_LOCUS19402</name>
</gene>
<evidence type="ECO:0000313" key="1">
    <source>
        <dbReference type="EMBL" id="CAE0118703.1"/>
    </source>
</evidence>